<dbReference type="InterPro" id="IPR036922">
    <property type="entry name" value="Rieske_2Fe-2S_sf"/>
</dbReference>
<dbReference type="Gene3D" id="2.102.10.10">
    <property type="entry name" value="Rieske [2Fe-2S] iron-sulphur domain"/>
    <property type="match status" value="1"/>
</dbReference>
<dbReference type="PROSITE" id="PS51318">
    <property type="entry name" value="TAT"/>
    <property type="match status" value="1"/>
</dbReference>
<keyword evidence="2" id="KW-0479">Metal-binding</keyword>
<feature type="domain" description="Rieske" evidence="8">
    <location>
        <begin position="62"/>
        <end position="144"/>
    </location>
</feature>
<dbReference type="PANTHER" id="PTHR10134">
    <property type="entry name" value="CYTOCHROME B-C1 COMPLEX SUBUNIT RIESKE, MITOCHONDRIAL"/>
    <property type="match status" value="1"/>
</dbReference>
<comment type="cofactor">
    <cofactor evidence="6">
        <name>[2Fe-2S] cluster</name>
        <dbReference type="ChEBI" id="CHEBI:190135"/>
    </cofactor>
</comment>
<evidence type="ECO:0000256" key="5">
    <source>
        <dbReference type="ARBA" id="ARBA00023157"/>
    </source>
</evidence>
<keyword evidence="4" id="KW-0411">Iron-sulfur</keyword>
<dbReference type="KEGG" id="dbr:Deba_1755"/>
<evidence type="ECO:0000256" key="1">
    <source>
        <dbReference type="ARBA" id="ARBA00022714"/>
    </source>
</evidence>
<proteinExistence type="predicted"/>
<dbReference type="CDD" id="cd03467">
    <property type="entry name" value="Rieske"/>
    <property type="match status" value="1"/>
</dbReference>
<dbReference type="OrthoDB" id="9767869at2"/>
<keyword evidence="7" id="KW-1133">Transmembrane helix</keyword>
<dbReference type="HOGENOM" id="CLU_1657985_0_0_7"/>
<dbReference type="PRINTS" id="PR00162">
    <property type="entry name" value="RIESKE"/>
</dbReference>
<keyword evidence="10" id="KW-1185">Reference proteome</keyword>
<dbReference type="RefSeq" id="WP_013258574.1">
    <property type="nucleotide sequence ID" value="NC_014365.1"/>
</dbReference>
<dbReference type="GO" id="GO:0051537">
    <property type="term" value="F:2 iron, 2 sulfur cluster binding"/>
    <property type="evidence" value="ECO:0007669"/>
    <property type="project" value="UniProtKB-KW"/>
</dbReference>
<sequence>MKQSQSVDNPPRRRWLAWAVGATWAMLATAAGLGLAMALRLVGGGQGQARPPAPVSFDAADWPAVGQARARGGVALARDEAGFFALRLKCPHLGCQPTWRADLGRFVCPCHGSSFAADGALLAGPAQRGLDILDVRRAASGALIVDPARPARPGQRLKA</sequence>
<reference evidence="9 10" key="1">
    <citation type="journal article" date="2010" name="Stand. Genomic Sci.">
        <title>Complete genome sequence of Desulfarculus baarsii type strain (2st14).</title>
        <authorList>
            <person name="Sun H."/>
            <person name="Spring S."/>
            <person name="Lapidus A."/>
            <person name="Davenport K."/>
            <person name="Del Rio T.G."/>
            <person name="Tice H."/>
            <person name="Nolan M."/>
            <person name="Copeland A."/>
            <person name="Cheng J.F."/>
            <person name="Lucas S."/>
            <person name="Tapia R."/>
            <person name="Goodwin L."/>
            <person name="Pitluck S."/>
            <person name="Ivanova N."/>
            <person name="Pagani I."/>
            <person name="Mavromatis K."/>
            <person name="Ovchinnikova G."/>
            <person name="Pati A."/>
            <person name="Chen A."/>
            <person name="Palaniappan K."/>
            <person name="Hauser L."/>
            <person name="Chang Y.J."/>
            <person name="Jeffries C.D."/>
            <person name="Detter J.C."/>
            <person name="Han C."/>
            <person name="Rohde M."/>
            <person name="Brambilla E."/>
            <person name="Goker M."/>
            <person name="Woyke T."/>
            <person name="Bristow J."/>
            <person name="Eisen J.A."/>
            <person name="Markowitz V."/>
            <person name="Hugenholtz P."/>
            <person name="Kyrpides N.C."/>
            <person name="Klenk H.P."/>
            <person name="Land M."/>
        </authorList>
    </citation>
    <scope>NUCLEOTIDE SEQUENCE [LARGE SCALE GENOMIC DNA]</scope>
    <source>
        <strain evidence="10">ATCC 33931 / DSM 2075 / LMG 7858 / VKM B-1802 / 2st14</strain>
    </source>
</reference>
<dbReference type="SUPFAM" id="SSF50022">
    <property type="entry name" value="ISP domain"/>
    <property type="match status" value="1"/>
</dbReference>
<feature type="transmembrane region" description="Helical" evidence="7">
    <location>
        <begin position="15"/>
        <end position="42"/>
    </location>
</feature>
<evidence type="ECO:0000313" key="9">
    <source>
        <dbReference type="EMBL" id="ADK85122.1"/>
    </source>
</evidence>
<dbReference type="EMBL" id="CP002085">
    <property type="protein sequence ID" value="ADK85122.1"/>
    <property type="molecule type" value="Genomic_DNA"/>
</dbReference>
<dbReference type="GO" id="GO:0016020">
    <property type="term" value="C:membrane"/>
    <property type="evidence" value="ECO:0007669"/>
    <property type="project" value="InterPro"/>
</dbReference>
<dbReference type="InterPro" id="IPR005805">
    <property type="entry name" value="Rieske_Fe-S_prot_C"/>
</dbReference>
<evidence type="ECO:0000259" key="8">
    <source>
        <dbReference type="PROSITE" id="PS51296"/>
    </source>
</evidence>
<evidence type="ECO:0000256" key="4">
    <source>
        <dbReference type="ARBA" id="ARBA00023014"/>
    </source>
</evidence>
<evidence type="ECO:0000313" key="10">
    <source>
        <dbReference type="Proteomes" id="UP000009047"/>
    </source>
</evidence>
<name>E1QHS9_DESB2</name>
<evidence type="ECO:0000256" key="7">
    <source>
        <dbReference type="SAM" id="Phobius"/>
    </source>
</evidence>
<gene>
    <name evidence="9" type="ordered locus">Deba_1755</name>
</gene>
<dbReference type="eggNOG" id="COG0723">
    <property type="taxonomic scope" value="Bacteria"/>
</dbReference>
<keyword evidence="3" id="KW-0408">Iron</keyword>
<evidence type="ECO:0000256" key="2">
    <source>
        <dbReference type="ARBA" id="ARBA00022723"/>
    </source>
</evidence>
<dbReference type="InterPro" id="IPR017941">
    <property type="entry name" value="Rieske_2Fe-2S"/>
</dbReference>
<keyword evidence="7" id="KW-0472">Membrane</keyword>
<dbReference type="STRING" id="644282.Deba_1755"/>
<protein>
    <submittedName>
        <fullName evidence="9">Rieske (2Fe-2S) iron-sulfur domain protein</fullName>
    </submittedName>
</protein>
<dbReference type="GO" id="GO:0046872">
    <property type="term" value="F:metal ion binding"/>
    <property type="evidence" value="ECO:0007669"/>
    <property type="project" value="UniProtKB-KW"/>
</dbReference>
<evidence type="ECO:0000256" key="6">
    <source>
        <dbReference type="ARBA" id="ARBA00034078"/>
    </source>
</evidence>
<dbReference type="InterPro" id="IPR014349">
    <property type="entry name" value="Rieske_Fe-S_prot"/>
</dbReference>
<keyword evidence="5" id="KW-1015">Disulfide bond</keyword>
<dbReference type="AlphaFoldDB" id="E1QHS9"/>
<accession>E1QHS9</accession>
<dbReference type="PROSITE" id="PS51296">
    <property type="entry name" value="RIESKE"/>
    <property type="match status" value="1"/>
</dbReference>
<dbReference type="Pfam" id="PF00355">
    <property type="entry name" value="Rieske"/>
    <property type="match status" value="1"/>
</dbReference>
<dbReference type="InterPro" id="IPR006311">
    <property type="entry name" value="TAT_signal"/>
</dbReference>
<keyword evidence="7" id="KW-0812">Transmembrane</keyword>
<dbReference type="Proteomes" id="UP000009047">
    <property type="component" value="Chromosome"/>
</dbReference>
<evidence type="ECO:0000256" key="3">
    <source>
        <dbReference type="ARBA" id="ARBA00023004"/>
    </source>
</evidence>
<keyword evidence="1" id="KW-0001">2Fe-2S</keyword>
<organism evidence="9 10">
    <name type="scientific">Desulfarculus baarsii (strain ATCC 33931 / DSM 2075 / LMG 7858 / VKM B-1802 / 2st14)</name>
    <dbReference type="NCBI Taxonomy" id="644282"/>
    <lineage>
        <taxon>Bacteria</taxon>
        <taxon>Pseudomonadati</taxon>
        <taxon>Thermodesulfobacteriota</taxon>
        <taxon>Desulfarculia</taxon>
        <taxon>Desulfarculales</taxon>
        <taxon>Desulfarculaceae</taxon>
        <taxon>Desulfarculus</taxon>
    </lineage>
</organism>